<dbReference type="Gene3D" id="3.40.50.450">
    <property type="match status" value="1"/>
</dbReference>
<protein>
    <recommendedName>
        <fullName evidence="1">YspA cpYpsA-related SLOG domain-containing protein</fullName>
    </recommendedName>
</protein>
<dbReference type="AlphaFoldDB" id="A0A0F9B918"/>
<dbReference type="EMBL" id="LAZR01053350">
    <property type="protein sequence ID" value="KKK80941.1"/>
    <property type="molecule type" value="Genomic_DNA"/>
</dbReference>
<feature type="non-terminal residue" evidence="2">
    <location>
        <position position="1"/>
    </location>
</feature>
<dbReference type="Pfam" id="PF10686">
    <property type="entry name" value="YAcAr"/>
    <property type="match status" value="1"/>
</dbReference>
<feature type="domain" description="YspA cpYpsA-related SLOG" evidence="1">
    <location>
        <begin position="20"/>
        <end position="77"/>
    </location>
</feature>
<proteinExistence type="predicted"/>
<accession>A0A0F9B918</accession>
<comment type="caution">
    <text evidence="2">The sequence shown here is derived from an EMBL/GenBank/DDBJ whole genome shotgun (WGS) entry which is preliminary data.</text>
</comment>
<evidence type="ECO:0000313" key="2">
    <source>
        <dbReference type="EMBL" id="KKK80941.1"/>
    </source>
</evidence>
<organism evidence="2">
    <name type="scientific">marine sediment metagenome</name>
    <dbReference type="NCBI Taxonomy" id="412755"/>
    <lineage>
        <taxon>unclassified sequences</taxon>
        <taxon>metagenomes</taxon>
        <taxon>ecological metagenomes</taxon>
    </lineage>
</organism>
<sequence length="136" mass="15336">ASVVKSWTAQRFRIGSIMYKLAIVGSRRFNDYSLMKEVLIDQVDNIVLIVSGGAIGADTLAQRFAKDNGIDIHIYYPKYNLYGRKAPLERNERIAQRCEKMIAFAYPDSKGTRHVVSVTKGLGKEVVVIELKEADR</sequence>
<evidence type="ECO:0000259" key="1">
    <source>
        <dbReference type="Pfam" id="PF10686"/>
    </source>
</evidence>
<gene>
    <name evidence="2" type="ORF">LCGC14_2818490</name>
</gene>
<reference evidence="2" key="1">
    <citation type="journal article" date="2015" name="Nature">
        <title>Complex archaea that bridge the gap between prokaryotes and eukaryotes.</title>
        <authorList>
            <person name="Spang A."/>
            <person name="Saw J.H."/>
            <person name="Jorgensen S.L."/>
            <person name="Zaremba-Niedzwiedzka K."/>
            <person name="Martijn J."/>
            <person name="Lind A.E."/>
            <person name="van Eijk R."/>
            <person name="Schleper C."/>
            <person name="Guy L."/>
            <person name="Ettema T.J."/>
        </authorList>
    </citation>
    <scope>NUCLEOTIDE SEQUENCE</scope>
</reference>
<dbReference type="InterPro" id="IPR019627">
    <property type="entry name" value="YAcAr"/>
</dbReference>
<name>A0A0F9B918_9ZZZZ</name>